<dbReference type="NCBIfam" id="NF006086">
    <property type="entry name" value="PRK08235.1"/>
    <property type="match status" value="1"/>
</dbReference>
<dbReference type="SUPFAM" id="SSF53901">
    <property type="entry name" value="Thiolase-like"/>
    <property type="match status" value="2"/>
</dbReference>
<keyword evidence="11" id="KW-1185">Reference proteome</keyword>
<dbReference type="STRING" id="200991.AUC31_13980"/>
<dbReference type="InterPro" id="IPR020616">
    <property type="entry name" value="Thiolase_N"/>
</dbReference>
<evidence type="ECO:0000259" key="9">
    <source>
        <dbReference type="Pfam" id="PF02803"/>
    </source>
</evidence>
<dbReference type="PANTHER" id="PTHR18919:SF107">
    <property type="entry name" value="ACETYL-COA ACETYLTRANSFERASE, CYTOSOLIC"/>
    <property type="match status" value="1"/>
</dbReference>
<dbReference type="RefSeq" id="WP_058382936.1">
    <property type="nucleotide sequence ID" value="NZ_CP013659.2"/>
</dbReference>
<reference evidence="10" key="1">
    <citation type="submission" date="2016-01" db="EMBL/GenBank/DDBJ databases">
        <title>Complete genome of Planococcus rifietoensis type strain M8.</title>
        <authorList>
            <person name="See-Too W.S."/>
        </authorList>
    </citation>
    <scope>NUCLEOTIDE SEQUENCE [LARGE SCALE GENOMIC DNA]</scope>
    <source>
        <strain evidence="10">M8</strain>
    </source>
</reference>
<comment type="similarity">
    <text evidence="1 7">Belongs to the thiolase-like superfamily. Thiolase family.</text>
</comment>
<dbReference type="FunFam" id="3.40.47.10:FF:000010">
    <property type="entry name" value="Acetyl-CoA acetyltransferase (Thiolase)"/>
    <property type="match status" value="1"/>
</dbReference>
<gene>
    <name evidence="10" type="ORF">AUC31_13980</name>
</gene>
<name>A0A0U2N6Q1_9BACL</name>
<feature type="active site" description="Proton acceptor" evidence="6">
    <location>
        <position position="379"/>
    </location>
</feature>
<organism evidence="10 11">
    <name type="scientific">Planococcus rifietoensis</name>
    <dbReference type="NCBI Taxonomy" id="200991"/>
    <lineage>
        <taxon>Bacteria</taxon>
        <taxon>Bacillati</taxon>
        <taxon>Bacillota</taxon>
        <taxon>Bacilli</taxon>
        <taxon>Bacillales</taxon>
        <taxon>Caryophanaceae</taxon>
        <taxon>Planococcus</taxon>
    </lineage>
</organism>
<feature type="domain" description="Thiolase N-terminal" evidence="8">
    <location>
        <begin position="5"/>
        <end position="263"/>
    </location>
</feature>
<proteinExistence type="inferred from homology"/>
<feature type="active site" description="Proton acceptor" evidence="6">
    <location>
        <position position="349"/>
    </location>
</feature>
<dbReference type="AlphaFoldDB" id="A0A0U2N6Q1"/>
<dbReference type="KEGG" id="prt:AUC31_13980"/>
<dbReference type="PROSITE" id="PS00099">
    <property type="entry name" value="THIOLASE_3"/>
    <property type="match status" value="1"/>
</dbReference>
<dbReference type="Pfam" id="PF02803">
    <property type="entry name" value="Thiolase_C"/>
    <property type="match status" value="1"/>
</dbReference>
<accession>A0A0U2N6Q1</accession>
<dbReference type="PROSITE" id="PS00737">
    <property type="entry name" value="THIOLASE_2"/>
    <property type="match status" value="1"/>
</dbReference>
<keyword evidence="3 7" id="KW-0808">Transferase</keyword>
<evidence type="ECO:0000256" key="1">
    <source>
        <dbReference type="ARBA" id="ARBA00010982"/>
    </source>
</evidence>
<dbReference type="EC" id="2.3.1.9" evidence="2"/>
<dbReference type="PANTHER" id="PTHR18919">
    <property type="entry name" value="ACETYL-COA C-ACYLTRANSFERASE"/>
    <property type="match status" value="1"/>
</dbReference>
<feature type="domain" description="Thiolase C-terminal" evidence="9">
    <location>
        <begin position="272"/>
        <end position="391"/>
    </location>
</feature>
<evidence type="ECO:0000259" key="8">
    <source>
        <dbReference type="Pfam" id="PF00108"/>
    </source>
</evidence>
<dbReference type="InterPro" id="IPR020617">
    <property type="entry name" value="Thiolase_C"/>
</dbReference>
<dbReference type="Gene3D" id="3.40.47.10">
    <property type="match status" value="2"/>
</dbReference>
<dbReference type="GO" id="GO:0003985">
    <property type="term" value="F:acetyl-CoA C-acetyltransferase activity"/>
    <property type="evidence" value="ECO:0007669"/>
    <property type="project" value="UniProtKB-EC"/>
</dbReference>
<evidence type="ECO:0000256" key="7">
    <source>
        <dbReference type="RuleBase" id="RU003557"/>
    </source>
</evidence>
<dbReference type="InterPro" id="IPR020610">
    <property type="entry name" value="Thiolase_AS"/>
</dbReference>
<dbReference type="PROSITE" id="PS00098">
    <property type="entry name" value="THIOLASE_1"/>
    <property type="match status" value="1"/>
</dbReference>
<evidence type="ECO:0000313" key="11">
    <source>
        <dbReference type="Proteomes" id="UP000067683"/>
    </source>
</evidence>
<dbReference type="Pfam" id="PF00108">
    <property type="entry name" value="Thiolase_N"/>
    <property type="match status" value="1"/>
</dbReference>
<feature type="active site" description="Acyl-thioester intermediate" evidence="6">
    <location>
        <position position="88"/>
    </location>
</feature>
<dbReference type="InterPro" id="IPR020615">
    <property type="entry name" value="Thiolase_acyl_enz_int_AS"/>
</dbReference>
<protein>
    <recommendedName>
        <fullName evidence="2">acetyl-CoA C-acetyltransferase</fullName>
        <ecNumber evidence="2">2.3.1.9</ecNumber>
    </recommendedName>
    <alternativeName>
        <fullName evidence="5">Acetoacetyl-CoA thiolase</fullName>
    </alternativeName>
</protein>
<keyword evidence="4 7" id="KW-0012">Acyltransferase</keyword>
<dbReference type="PIRSF" id="PIRSF000429">
    <property type="entry name" value="Ac-CoA_Ac_transf"/>
    <property type="match status" value="1"/>
</dbReference>
<evidence type="ECO:0000256" key="3">
    <source>
        <dbReference type="ARBA" id="ARBA00022679"/>
    </source>
</evidence>
<dbReference type="InterPro" id="IPR016039">
    <property type="entry name" value="Thiolase-like"/>
</dbReference>
<evidence type="ECO:0000256" key="4">
    <source>
        <dbReference type="ARBA" id="ARBA00023315"/>
    </source>
</evidence>
<evidence type="ECO:0000313" key="10">
    <source>
        <dbReference type="EMBL" id="ALS76233.1"/>
    </source>
</evidence>
<dbReference type="CDD" id="cd00751">
    <property type="entry name" value="thiolase"/>
    <property type="match status" value="1"/>
</dbReference>
<dbReference type="EMBL" id="CP013659">
    <property type="protein sequence ID" value="ALS76233.1"/>
    <property type="molecule type" value="Genomic_DNA"/>
</dbReference>
<dbReference type="NCBIfam" id="TIGR01930">
    <property type="entry name" value="AcCoA-C-Actrans"/>
    <property type="match status" value="1"/>
</dbReference>
<dbReference type="OrthoDB" id="2774224at2"/>
<sequence>MAKTVIIDGARTAFGKFGGSLSSFTASDLGAAAIKEALQRSQVNPEDVQEVIMGNVLQAGQGQIPSRQAAKKAGIPYHVKSETINKVCASGLRSVTLADQIIRLGDEELIVAGGMESMSNAPYYLPKARFGLRMGDSQVVDGMVHDGLSCSFHPDKVHMGTYGNSTAETFELTRERQDEWAARSHERAIKARDHFSEEITAMEVPQRKGDPITVDQDEAPREGTTSEVLAKLRPAFGKDGTITAGNAPGINDGAAALVLMSEERAQKDGKSVLAHVVGHTEVAVEPHRFPETPGLVINELLKKTGKTLEEIDLFEINEAFAAVALASSKIAGLDEEKVNVNGGSVALGHPIGASGARIILTLAYELKRRGGGIGIAAICSGGGQGDAVMIEVPKEEN</sequence>
<evidence type="ECO:0000256" key="6">
    <source>
        <dbReference type="PIRSR" id="PIRSR000429-1"/>
    </source>
</evidence>
<dbReference type="Proteomes" id="UP000067683">
    <property type="component" value="Chromosome"/>
</dbReference>
<evidence type="ECO:0000256" key="2">
    <source>
        <dbReference type="ARBA" id="ARBA00012705"/>
    </source>
</evidence>
<dbReference type="InterPro" id="IPR002155">
    <property type="entry name" value="Thiolase"/>
</dbReference>
<dbReference type="InterPro" id="IPR020613">
    <property type="entry name" value="Thiolase_CS"/>
</dbReference>
<evidence type="ECO:0000256" key="5">
    <source>
        <dbReference type="ARBA" id="ARBA00030755"/>
    </source>
</evidence>